<dbReference type="eggNOG" id="COG1569">
    <property type="taxonomic scope" value="Bacteria"/>
</dbReference>
<feature type="compositionally biased region" description="Basic and acidic residues" evidence="5">
    <location>
        <begin position="165"/>
        <end position="185"/>
    </location>
</feature>
<sequence length="213" mass="23503">MLWPSLQRDFLLSLAIEGLYRPLWSDVLLDEVEDNEAAKLVRRGALEVDAAARASFLRVEMVRAFPDAIVTGFEPLEGSFGLPDPDDEHVLAAAVLGGAGAIVTFNFKDFPAKQIPAGIEIISPERFTADTVTLDPPAALRALQQISCTQRTTRTARQNRGGAQRHPDRLLQTRRRDGEHPRRDLNLLQRRPAARDGGGCEGPRQETLCLSDL</sequence>
<keyword evidence="8" id="KW-1185">Reference proteome</keyword>
<dbReference type="GO" id="GO:0046872">
    <property type="term" value="F:metal ion binding"/>
    <property type="evidence" value="ECO:0007669"/>
    <property type="project" value="UniProtKB-KW"/>
</dbReference>
<evidence type="ECO:0000256" key="3">
    <source>
        <dbReference type="ARBA" id="ARBA00022801"/>
    </source>
</evidence>
<evidence type="ECO:0000256" key="1">
    <source>
        <dbReference type="ARBA" id="ARBA00022722"/>
    </source>
</evidence>
<dbReference type="HOGENOM" id="CLU_1293067_0_0_11"/>
<keyword evidence="1" id="KW-0540">Nuclease</keyword>
<keyword evidence="3" id="KW-0378">Hydrolase</keyword>
<evidence type="ECO:0000313" key="7">
    <source>
        <dbReference type="EMBL" id="AGW41435.1"/>
    </source>
</evidence>
<dbReference type="GO" id="GO:0016787">
    <property type="term" value="F:hydrolase activity"/>
    <property type="evidence" value="ECO:0007669"/>
    <property type="project" value="UniProtKB-KW"/>
</dbReference>
<feature type="compositionally biased region" description="Low complexity" evidence="5">
    <location>
        <begin position="150"/>
        <end position="162"/>
    </location>
</feature>
<dbReference type="GO" id="GO:0004518">
    <property type="term" value="F:nuclease activity"/>
    <property type="evidence" value="ECO:0007669"/>
    <property type="project" value="UniProtKB-KW"/>
</dbReference>
<feature type="domain" description="PIN" evidence="6">
    <location>
        <begin position="8"/>
        <end position="108"/>
    </location>
</feature>
<dbReference type="InterPro" id="IPR002716">
    <property type="entry name" value="PIN_dom"/>
</dbReference>
<evidence type="ECO:0000259" key="6">
    <source>
        <dbReference type="Pfam" id="PF13470"/>
    </source>
</evidence>
<dbReference type="AlphaFoldDB" id="U3P556"/>
<evidence type="ECO:0000313" key="8">
    <source>
        <dbReference type="Proteomes" id="UP000016743"/>
    </source>
</evidence>
<dbReference type="EMBL" id="CP006734">
    <property type="protein sequence ID" value="AGW41435.1"/>
    <property type="molecule type" value="Genomic_DNA"/>
</dbReference>
<organism evidence="7 8">
    <name type="scientific">Leifsonia xyli subsp. cynodontis DSM 46306</name>
    <dbReference type="NCBI Taxonomy" id="1389489"/>
    <lineage>
        <taxon>Bacteria</taxon>
        <taxon>Bacillati</taxon>
        <taxon>Actinomycetota</taxon>
        <taxon>Actinomycetes</taxon>
        <taxon>Micrococcales</taxon>
        <taxon>Microbacteriaceae</taxon>
        <taxon>Leifsonia</taxon>
    </lineage>
</organism>
<keyword evidence="2" id="KW-0479">Metal-binding</keyword>
<evidence type="ECO:0000256" key="4">
    <source>
        <dbReference type="ARBA" id="ARBA00022842"/>
    </source>
</evidence>
<proteinExistence type="predicted"/>
<gene>
    <name evidence="7" type="ORF">O159_13660</name>
</gene>
<reference evidence="7 8" key="1">
    <citation type="journal article" date="2013" name="Genome Announc.">
        <title>Complete Genome Sequence of Leifsonia xyli subsp. cynodontis Strain DSM46306, a Gram-Positive Bacterial Pathogen of Grasses.</title>
        <authorList>
            <person name="Monteiro-Vitorello C.B."/>
            <person name="Zerillo M.M."/>
            <person name="Van Sluys M.A."/>
            <person name="Camargo L.E."/>
            <person name="Kitajima J.P."/>
        </authorList>
    </citation>
    <scope>NUCLEOTIDE SEQUENCE [LARGE SCALE GENOMIC DNA]</scope>
    <source>
        <strain evidence="7 8">DSM 46306</strain>
    </source>
</reference>
<feature type="region of interest" description="Disordered" evidence="5">
    <location>
        <begin position="150"/>
        <end position="203"/>
    </location>
</feature>
<dbReference type="Proteomes" id="UP000016743">
    <property type="component" value="Chromosome"/>
</dbReference>
<accession>U3P556</accession>
<keyword evidence="4" id="KW-0460">Magnesium</keyword>
<dbReference type="PATRIC" id="fig|1389489.3.peg.1312"/>
<protein>
    <recommendedName>
        <fullName evidence="6">PIN domain-containing protein</fullName>
    </recommendedName>
</protein>
<name>U3P556_LEIXC</name>
<dbReference type="Pfam" id="PF13470">
    <property type="entry name" value="PIN_3"/>
    <property type="match status" value="1"/>
</dbReference>
<dbReference type="KEGG" id="lxy:O159_13660"/>
<evidence type="ECO:0000256" key="2">
    <source>
        <dbReference type="ARBA" id="ARBA00022723"/>
    </source>
</evidence>
<evidence type="ECO:0000256" key="5">
    <source>
        <dbReference type="SAM" id="MobiDB-lite"/>
    </source>
</evidence>